<evidence type="ECO:0000313" key="2">
    <source>
        <dbReference type="EMBL" id="KJL41483.1"/>
    </source>
</evidence>
<dbReference type="Proteomes" id="UP000034098">
    <property type="component" value="Unassembled WGS sequence"/>
</dbReference>
<dbReference type="InterPro" id="IPR007361">
    <property type="entry name" value="DUF427"/>
</dbReference>
<dbReference type="OrthoDB" id="285364at2"/>
<name>A0A0M2HBM0_MICTR</name>
<dbReference type="InterPro" id="IPR038694">
    <property type="entry name" value="DUF427_sf"/>
</dbReference>
<proteinExistence type="predicted"/>
<gene>
    <name evidence="2" type="ORF">RS82_02712</name>
</gene>
<dbReference type="RefSeq" id="WP_045300247.1">
    <property type="nucleotide sequence ID" value="NZ_JYJA01000037.1"/>
</dbReference>
<dbReference type="EMBL" id="JYJA01000037">
    <property type="protein sequence ID" value="KJL41483.1"/>
    <property type="molecule type" value="Genomic_DNA"/>
</dbReference>
<dbReference type="AlphaFoldDB" id="A0A0M2HBM0"/>
<dbReference type="PATRIC" id="fig|69370.6.peg.2756"/>
<protein>
    <recommendedName>
        <fullName evidence="1">DUF427 domain-containing protein</fullName>
    </recommendedName>
</protein>
<feature type="domain" description="DUF427" evidence="1">
    <location>
        <begin position="31"/>
        <end position="122"/>
    </location>
</feature>
<evidence type="ECO:0000313" key="3">
    <source>
        <dbReference type="Proteomes" id="UP000034098"/>
    </source>
</evidence>
<dbReference type="PANTHER" id="PTHR43058:SF1">
    <property type="entry name" value="DUF427 DOMAIN-CONTAINING PROTEIN"/>
    <property type="match status" value="1"/>
</dbReference>
<evidence type="ECO:0000259" key="1">
    <source>
        <dbReference type="Pfam" id="PF04248"/>
    </source>
</evidence>
<dbReference type="Pfam" id="PF04248">
    <property type="entry name" value="NTP_transf_9"/>
    <property type="match status" value="1"/>
</dbReference>
<organism evidence="2 3">
    <name type="scientific">Microbacterium trichothecenolyticum</name>
    <name type="common">Aureobacterium trichothecenolyticum</name>
    <dbReference type="NCBI Taxonomy" id="69370"/>
    <lineage>
        <taxon>Bacteria</taxon>
        <taxon>Bacillati</taxon>
        <taxon>Actinomycetota</taxon>
        <taxon>Actinomycetes</taxon>
        <taxon>Micrococcales</taxon>
        <taxon>Microbacteriaceae</taxon>
        <taxon>Microbacterium</taxon>
    </lineage>
</organism>
<reference evidence="2 3" key="1">
    <citation type="submission" date="2015-02" db="EMBL/GenBank/DDBJ databases">
        <title>Draft genome sequences of ten Microbacterium spp. with emphasis on heavy metal contaminated environments.</title>
        <authorList>
            <person name="Corretto E."/>
        </authorList>
    </citation>
    <scope>NUCLEOTIDE SEQUENCE [LARGE SCALE GENOMIC DNA]</scope>
    <source>
        <strain evidence="2 3">DSM 8608</strain>
    </source>
</reference>
<dbReference type="Gene3D" id="2.170.150.40">
    <property type="entry name" value="Domain of unknown function (DUF427)"/>
    <property type="match status" value="1"/>
</dbReference>
<accession>A0A0M2HBM0</accession>
<comment type="caution">
    <text evidence="2">The sequence shown here is derived from an EMBL/GenBank/DDBJ whole genome shotgun (WGS) entry which is preliminary data.</text>
</comment>
<dbReference type="PANTHER" id="PTHR43058">
    <property type="entry name" value="SLR0655 PROTEIN"/>
    <property type="match status" value="1"/>
</dbReference>
<keyword evidence="3" id="KW-1185">Reference proteome</keyword>
<sequence>MRPEPLPAGPGQESVWDYPRPPRLERVGRRVQIRLGGEVIVDTDDVVRVLETSHPPVYYLPIQAFAEGALMPGEGSSYCEFKGGAAYFDVHGGDQVRPRAAWTYPRPSEGFEQLAGRVAVYPREMDRCTLDGVEVVPQPGRFYGGWITPDVVGPFKGEPGSLGW</sequence>